<dbReference type="OrthoDB" id="10062908at2759"/>
<name>A0A1X7V1T4_AMPQE</name>
<organism evidence="1">
    <name type="scientific">Amphimedon queenslandica</name>
    <name type="common">Sponge</name>
    <dbReference type="NCBI Taxonomy" id="400682"/>
    <lineage>
        <taxon>Eukaryota</taxon>
        <taxon>Metazoa</taxon>
        <taxon>Porifera</taxon>
        <taxon>Demospongiae</taxon>
        <taxon>Heteroscleromorpha</taxon>
        <taxon>Haplosclerida</taxon>
        <taxon>Niphatidae</taxon>
        <taxon>Amphimedon</taxon>
    </lineage>
</organism>
<dbReference type="EnsemblMetazoa" id="Aqu2.1.33978_001">
    <property type="protein sequence ID" value="Aqu2.1.33978_001"/>
    <property type="gene ID" value="Aqu2.1.33978"/>
</dbReference>
<dbReference type="InParanoid" id="A0A1X7V1T4"/>
<accession>A0A1X7V1T4</accession>
<dbReference type="AlphaFoldDB" id="A0A1X7V1T4"/>
<sequence>MNVTVELLEANCHTHKKSHREELNKDVSELLPQSHQTITRISLTKISLPSVSSDKASQCTLCQRSEELSKLREDLTGDGSKHGMSSERKQGEIMKDVEAVKITAESVPFLFLTRHGCQEILSAPIACVSDFAGQLTWHDRVIPPNKIWIKLGGDKLRSSVTMSFQVVNTDKPNSMCNRCVFFHFEAPNDVVNLCIVNLRIVLEQYKDIIFSLQKTQWK</sequence>
<dbReference type="PANTHER" id="PTHR31424">
    <property type="entry name" value="PROTEIN CBG23806"/>
    <property type="match status" value="1"/>
</dbReference>
<protein>
    <submittedName>
        <fullName evidence="1">Uncharacterized protein</fullName>
    </submittedName>
</protein>
<proteinExistence type="predicted"/>
<evidence type="ECO:0000313" key="1">
    <source>
        <dbReference type="EnsemblMetazoa" id="Aqu2.1.33978_001"/>
    </source>
</evidence>
<reference evidence="1" key="1">
    <citation type="submission" date="2017-05" db="UniProtKB">
        <authorList>
            <consortium name="EnsemblMetazoa"/>
        </authorList>
    </citation>
    <scope>IDENTIFICATION</scope>
</reference>